<accession>A0A4Y7L1E1</accession>
<evidence type="ECO:0000313" key="1">
    <source>
        <dbReference type="EMBL" id="RZC78440.1"/>
    </source>
</evidence>
<gene>
    <name evidence="1" type="ORF">C5167_002652</name>
</gene>
<proteinExistence type="predicted"/>
<organism evidence="1 2">
    <name type="scientific">Papaver somniferum</name>
    <name type="common">Opium poppy</name>
    <dbReference type="NCBI Taxonomy" id="3469"/>
    <lineage>
        <taxon>Eukaryota</taxon>
        <taxon>Viridiplantae</taxon>
        <taxon>Streptophyta</taxon>
        <taxon>Embryophyta</taxon>
        <taxon>Tracheophyta</taxon>
        <taxon>Spermatophyta</taxon>
        <taxon>Magnoliopsida</taxon>
        <taxon>Ranunculales</taxon>
        <taxon>Papaveraceae</taxon>
        <taxon>Papaveroideae</taxon>
        <taxon>Papaver</taxon>
    </lineage>
</organism>
<reference evidence="1 2" key="1">
    <citation type="journal article" date="2018" name="Science">
        <title>The opium poppy genome and morphinan production.</title>
        <authorList>
            <person name="Guo L."/>
            <person name="Winzer T."/>
            <person name="Yang X."/>
            <person name="Li Y."/>
            <person name="Ning Z."/>
            <person name="He Z."/>
            <person name="Teodor R."/>
            <person name="Lu Y."/>
            <person name="Bowser T.A."/>
            <person name="Graham I.A."/>
            <person name="Ye K."/>
        </authorList>
    </citation>
    <scope>NUCLEOTIDE SEQUENCE [LARGE SCALE GENOMIC DNA]</scope>
    <source>
        <strain evidence="2">cv. HN1</strain>
        <tissue evidence="1">Leaves</tissue>
    </source>
</reference>
<dbReference type="AlphaFoldDB" id="A0A4Y7L1E1"/>
<dbReference type="EMBL" id="CM010723">
    <property type="protein sequence ID" value="RZC78440.1"/>
    <property type="molecule type" value="Genomic_DNA"/>
</dbReference>
<evidence type="ECO:0000313" key="2">
    <source>
        <dbReference type="Proteomes" id="UP000316621"/>
    </source>
</evidence>
<sequence length="153" mass="17576">MLLMEFLTGETNCPSADLVEAFIKIIEEMADMVDKVDHLEIWMPSTASEQSVNYLAQMVQDGQFLFFRNVGNTSLIDNFSALGLHTEGLMARHMLDRLRVIKGLHYFEELYGSSGPVNWKSRKNCYGYNCDTNREEKITHVIISRDKKDDTCQ</sequence>
<dbReference type="Gramene" id="RZC78440">
    <property type="protein sequence ID" value="RZC78440"/>
    <property type="gene ID" value="C5167_002652"/>
</dbReference>
<protein>
    <submittedName>
        <fullName evidence="1">Uncharacterized protein</fullName>
    </submittedName>
</protein>
<dbReference type="Proteomes" id="UP000316621">
    <property type="component" value="Chromosome 9"/>
</dbReference>
<name>A0A4Y7L1E1_PAPSO</name>
<keyword evidence="2" id="KW-1185">Reference proteome</keyword>